<feature type="transmembrane region" description="Helical" evidence="1">
    <location>
        <begin position="598"/>
        <end position="623"/>
    </location>
</feature>
<dbReference type="EMBL" id="CARXXK010000004">
    <property type="protein sequence ID" value="CAI6365207.1"/>
    <property type="molecule type" value="Genomic_DNA"/>
</dbReference>
<evidence type="ECO:0000313" key="4">
    <source>
        <dbReference type="EMBL" id="CAI6365207.1"/>
    </source>
</evidence>
<feature type="transmembrane region" description="Helical" evidence="1">
    <location>
        <begin position="298"/>
        <end position="320"/>
    </location>
</feature>
<keyword evidence="5" id="KW-1185">Reference proteome</keyword>
<dbReference type="SMART" id="SM00703">
    <property type="entry name" value="NRF"/>
    <property type="match status" value="1"/>
</dbReference>
<gene>
    <name evidence="4" type="ORF">MEUPH1_LOCUS19948</name>
</gene>
<feature type="signal peptide" evidence="2">
    <location>
        <begin position="1"/>
        <end position="25"/>
    </location>
</feature>
<evidence type="ECO:0000313" key="5">
    <source>
        <dbReference type="Proteomes" id="UP001160148"/>
    </source>
</evidence>
<name>A0AAV0XBL0_9HEMI</name>
<dbReference type="InterPro" id="IPR006621">
    <property type="entry name" value="Nose-resist-to-fluoxetine_N"/>
</dbReference>
<feature type="transmembrane region" description="Helical" evidence="1">
    <location>
        <begin position="478"/>
        <end position="499"/>
    </location>
</feature>
<dbReference type="PANTHER" id="PTHR11161:SF4">
    <property type="entry name" value="DROP DEAD"/>
    <property type="match status" value="1"/>
</dbReference>
<feature type="transmembrane region" description="Helical" evidence="1">
    <location>
        <begin position="449"/>
        <end position="471"/>
    </location>
</feature>
<evidence type="ECO:0000256" key="2">
    <source>
        <dbReference type="SAM" id="SignalP"/>
    </source>
</evidence>
<keyword evidence="1" id="KW-0472">Membrane</keyword>
<feature type="transmembrane region" description="Helical" evidence="1">
    <location>
        <begin position="235"/>
        <end position="256"/>
    </location>
</feature>
<proteinExistence type="predicted"/>
<dbReference type="Pfam" id="PF20146">
    <property type="entry name" value="NRF"/>
    <property type="match status" value="1"/>
</dbReference>
<feature type="transmembrane region" description="Helical" evidence="1">
    <location>
        <begin position="630"/>
        <end position="651"/>
    </location>
</feature>
<dbReference type="Proteomes" id="UP001160148">
    <property type="component" value="Unassembled WGS sequence"/>
</dbReference>
<feature type="transmembrane region" description="Helical" evidence="1">
    <location>
        <begin position="528"/>
        <end position="546"/>
    </location>
</feature>
<evidence type="ECO:0000259" key="3">
    <source>
        <dbReference type="SMART" id="SM00703"/>
    </source>
</evidence>
<feature type="chain" id="PRO_5043818863" description="Nose resistant-to-fluoxetine protein N-terminal domain-containing protein" evidence="2">
    <location>
        <begin position="26"/>
        <end position="750"/>
    </location>
</feature>
<feature type="domain" description="Nose resistant-to-fluoxetine protein N-terminal" evidence="3">
    <location>
        <begin position="67"/>
        <end position="222"/>
    </location>
</feature>
<comment type="caution">
    <text evidence="4">The sequence shown here is derived from an EMBL/GenBank/DDBJ whole genome shotgun (WGS) entry which is preliminary data.</text>
</comment>
<keyword evidence="1" id="KW-0812">Transmembrane</keyword>
<accession>A0AAV0XBL0</accession>
<dbReference type="Pfam" id="PF01757">
    <property type="entry name" value="Acyl_transf_3"/>
    <property type="match status" value="1"/>
</dbReference>
<dbReference type="GO" id="GO:0016747">
    <property type="term" value="F:acyltransferase activity, transferring groups other than amino-acyl groups"/>
    <property type="evidence" value="ECO:0007669"/>
    <property type="project" value="InterPro"/>
</dbReference>
<feature type="transmembrane region" description="Helical" evidence="1">
    <location>
        <begin position="671"/>
        <end position="690"/>
    </location>
</feature>
<feature type="transmembrane region" description="Helical" evidence="1">
    <location>
        <begin position="558"/>
        <end position="578"/>
    </location>
</feature>
<keyword evidence="1" id="KW-1133">Transmembrane helix</keyword>
<feature type="transmembrane region" description="Helical" evidence="1">
    <location>
        <begin position="340"/>
        <end position="360"/>
    </location>
</feature>
<evidence type="ECO:0000256" key="1">
    <source>
        <dbReference type="SAM" id="Phobius"/>
    </source>
</evidence>
<dbReference type="InterPro" id="IPR052728">
    <property type="entry name" value="O2_lipid_transport_reg"/>
</dbReference>
<keyword evidence="2" id="KW-0732">Signal</keyword>
<dbReference type="AlphaFoldDB" id="A0AAV0XBL0"/>
<feature type="transmembrane region" description="Helical" evidence="1">
    <location>
        <begin position="387"/>
        <end position="409"/>
    </location>
</feature>
<reference evidence="4 5" key="1">
    <citation type="submission" date="2023-01" db="EMBL/GenBank/DDBJ databases">
        <authorList>
            <person name="Whitehead M."/>
        </authorList>
    </citation>
    <scope>NUCLEOTIDE SEQUENCE [LARGE SCALE GENOMIC DNA]</scope>
</reference>
<dbReference type="InterPro" id="IPR002656">
    <property type="entry name" value="Acyl_transf_3_dom"/>
</dbReference>
<protein>
    <recommendedName>
        <fullName evidence="3">Nose resistant-to-fluoxetine protein N-terminal domain-containing protein</fullName>
    </recommendedName>
</protein>
<dbReference type="PANTHER" id="PTHR11161">
    <property type="entry name" value="O-ACYLTRANSFERASE"/>
    <property type="match status" value="1"/>
</dbReference>
<sequence length="750" mass="86730">MTRPILTIALFASVLLSVLLQSADGAGADIGDHILQRDAATDQIPGLWLSDLFYRALSNFTLRRADGPACRRQSALYEEHLSNHTSWAVRMQESWDRYPVGLLSGNTYQMGVYDECVDIRYPLKGQYCLSEIKVIPPAGRDYSFKRTEDLDDFGNNHAWKTILGWADYQDQVPRNLFHLGICIPDGCSALDLQTSLQREFDEAFSPEQFKTVVRVDPIKCRVREDMYPYDTPYYVTWWIFFLLVLICCCATLHHLIRISYQQNTNENGEVPSTFLYEFSFIESIKTLLKFNKDDKMHLISTLKVMTMVFVLYGHKLFALFSNPISNPKFIENIYLNGPAIIVTGLNVVDPFFFFSGYIIYTSLSREFRKKKDESVWKTLSMPIIERIIRLLPTYCAMMAITAHIVPHIGDGPLWPLKSWEEAEICKNYWWTNLLFISNFFEVNHQCLLLSWYLSCDIQFFIIGVIVVYVYTKNTKYGIALLGTIIGLSISLPFIITLWTRRDGFDRFPLPSLLFMRNVFLLNESYRPSYMRATPFFGGLAMSFVVERLKEKKVKFSQTVVHGGTLAFFTFFFWLQFYGIVFYERNRPYYPLEHALHSTISHCTFTVLGIWLTMSYFTSGYGLLENLVHSRLVAIMGKLSYPIVLVNLNVMLTSQSSQRLPVHVSSRYVFEAYLYDLFMCYMAAIVLYLIVYEPFAKLTKNLLKGKLMPIGFSRLYFVMNRSKSFISSTKNGTSIEKTTTSKTIKKDLTIL</sequence>
<organism evidence="4 5">
    <name type="scientific">Macrosiphum euphorbiae</name>
    <name type="common">potato aphid</name>
    <dbReference type="NCBI Taxonomy" id="13131"/>
    <lineage>
        <taxon>Eukaryota</taxon>
        <taxon>Metazoa</taxon>
        <taxon>Ecdysozoa</taxon>
        <taxon>Arthropoda</taxon>
        <taxon>Hexapoda</taxon>
        <taxon>Insecta</taxon>
        <taxon>Pterygota</taxon>
        <taxon>Neoptera</taxon>
        <taxon>Paraneoptera</taxon>
        <taxon>Hemiptera</taxon>
        <taxon>Sternorrhyncha</taxon>
        <taxon>Aphidomorpha</taxon>
        <taxon>Aphidoidea</taxon>
        <taxon>Aphididae</taxon>
        <taxon>Macrosiphini</taxon>
        <taxon>Macrosiphum</taxon>
    </lineage>
</organism>